<name>A0A9D4K366_DREPO</name>
<reference evidence="1" key="1">
    <citation type="journal article" date="2019" name="bioRxiv">
        <title>The Genome of the Zebra Mussel, Dreissena polymorpha: A Resource for Invasive Species Research.</title>
        <authorList>
            <person name="McCartney M.A."/>
            <person name="Auch B."/>
            <person name="Kono T."/>
            <person name="Mallez S."/>
            <person name="Zhang Y."/>
            <person name="Obille A."/>
            <person name="Becker A."/>
            <person name="Abrahante J.E."/>
            <person name="Garbe J."/>
            <person name="Badalamenti J.P."/>
            <person name="Herman A."/>
            <person name="Mangelson H."/>
            <person name="Liachko I."/>
            <person name="Sullivan S."/>
            <person name="Sone E.D."/>
            <person name="Koren S."/>
            <person name="Silverstein K.A.T."/>
            <person name="Beckman K.B."/>
            <person name="Gohl D.M."/>
        </authorList>
    </citation>
    <scope>NUCLEOTIDE SEQUENCE</scope>
    <source>
        <strain evidence="1">Duluth1</strain>
        <tissue evidence="1">Whole animal</tissue>
    </source>
</reference>
<sequence>MYVDRTSNGGLCPFYPVENFEHAQNFPTDGTDVTGHRRTRSGFNGYETNIKRIRMDRKGLAPLPQCDQALMN</sequence>
<dbReference type="AlphaFoldDB" id="A0A9D4K366"/>
<proteinExistence type="predicted"/>
<dbReference type="Proteomes" id="UP000828390">
    <property type="component" value="Unassembled WGS sequence"/>
</dbReference>
<organism evidence="1 2">
    <name type="scientific">Dreissena polymorpha</name>
    <name type="common">Zebra mussel</name>
    <name type="synonym">Mytilus polymorpha</name>
    <dbReference type="NCBI Taxonomy" id="45954"/>
    <lineage>
        <taxon>Eukaryota</taxon>
        <taxon>Metazoa</taxon>
        <taxon>Spiralia</taxon>
        <taxon>Lophotrochozoa</taxon>
        <taxon>Mollusca</taxon>
        <taxon>Bivalvia</taxon>
        <taxon>Autobranchia</taxon>
        <taxon>Heteroconchia</taxon>
        <taxon>Euheterodonta</taxon>
        <taxon>Imparidentia</taxon>
        <taxon>Neoheterodontei</taxon>
        <taxon>Myida</taxon>
        <taxon>Dreissenoidea</taxon>
        <taxon>Dreissenidae</taxon>
        <taxon>Dreissena</taxon>
    </lineage>
</organism>
<evidence type="ECO:0000313" key="2">
    <source>
        <dbReference type="Proteomes" id="UP000828390"/>
    </source>
</evidence>
<comment type="caution">
    <text evidence="1">The sequence shown here is derived from an EMBL/GenBank/DDBJ whole genome shotgun (WGS) entry which is preliminary data.</text>
</comment>
<dbReference type="EMBL" id="JAIWYP010000004">
    <property type="protein sequence ID" value="KAH3831723.1"/>
    <property type="molecule type" value="Genomic_DNA"/>
</dbReference>
<evidence type="ECO:0000313" key="1">
    <source>
        <dbReference type="EMBL" id="KAH3831723.1"/>
    </source>
</evidence>
<accession>A0A9D4K366</accession>
<reference evidence="1" key="2">
    <citation type="submission" date="2020-11" db="EMBL/GenBank/DDBJ databases">
        <authorList>
            <person name="McCartney M.A."/>
            <person name="Auch B."/>
            <person name="Kono T."/>
            <person name="Mallez S."/>
            <person name="Becker A."/>
            <person name="Gohl D.M."/>
            <person name="Silverstein K.A.T."/>
            <person name="Koren S."/>
            <person name="Bechman K.B."/>
            <person name="Herman A."/>
            <person name="Abrahante J.E."/>
            <person name="Garbe J."/>
        </authorList>
    </citation>
    <scope>NUCLEOTIDE SEQUENCE</scope>
    <source>
        <strain evidence="1">Duluth1</strain>
        <tissue evidence="1">Whole animal</tissue>
    </source>
</reference>
<protein>
    <submittedName>
        <fullName evidence="1">Uncharacterized protein</fullName>
    </submittedName>
</protein>
<keyword evidence="2" id="KW-1185">Reference proteome</keyword>
<gene>
    <name evidence="1" type="ORF">DPMN_104993</name>
</gene>